<comment type="caution">
    <text evidence="1">The sequence shown here is derived from an EMBL/GenBank/DDBJ whole genome shotgun (WGS) entry which is preliminary data.</text>
</comment>
<protein>
    <submittedName>
        <fullName evidence="1">Uncharacterized protein</fullName>
    </submittedName>
</protein>
<gene>
    <name evidence="1" type="ORF">H4R21_001234</name>
</gene>
<dbReference type="EMBL" id="JANBUN010000237">
    <property type="protein sequence ID" value="KAJ2805502.1"/>
    <property type="molecule type" value="Genomic_DNA"/>
</dbReference>
<accession>A0ACC1LBU0</accession>
<organism evidence="1 2">
    <name type="scientific">Coemansia helicoidea</name>
    <dbReference type="NCBI Taxonomy" id="1286919"/>
    <lineage>
        <taxon>Eukaryota</taxon>
        <taxon>Fungi</taxon>
        <taxon>Fungi incertae sedis</taxon>
        <taxon>Zoopagomycota</taxon>
        <taxon>Kickxellomycotina</taxon>
        <taxon>Kickxellomycetes</taxon>
        <taxon>Kickxellales</taxon>
        <taxon>Kickxellaceae</taxon>
        <taxon>Coemansia</taxon>
    </lineage>
</organism>
<keyword evidence="2" id="KW-1185">Reference proteome</keyword>
<dbReference type="Proteomes" id="UP001140087">
    <property type="component" value="Unassembled WGS sequence"/>
</dbReference>
<sequence length="461" mass="50917">MFALRVGKNSRALNDDELRGFFEACDDVDDGASDDATGDDDLDDGSESGEDEAATEFPPVPISVRCPFCADGGEHTPFTGAAGVARHLRTVHGLAFQTMSHMVLLLQRYLDAWAARLKDTPVDEVATRAADDGVAVHCVDAAADQEIHERVQREGLQAVLEAQDAERHSMAREARKCLFCKRVCEDRAALFRHAYREHSFNIGLPDNLVHVNEFLAILEGKLAAQQCLYCEKTFTSAAVLRRHMRKKKHFKISAHNRLYDRFYVVNYLEPGRSWEAIEEENKADSDDARDDAKDESWTDWDERADLPTRSLFDDRLLPSADDCWAYMRAEFGFDIARIRTDHGLDFYTTVSLVNAIRRSAAARACFACGQTFGDGAALADHVRHAGAAHLVPPPSDSPFWSDGPAPVVESDPLLMSLDDDDGSDGECDGKAKDSLRALRKRLDAATLDALAEPDSAPASAQ</sequence>
<proteinExistence type="predicted"/>
<name>A0ACC1LBU0_9FUNG</name>
<reference evidence="1" key="1">
    <citation type="submission" date="2022-07" db="EMBL/GenBank/DDBJ databases">
        <title>Phylogenomic reconstructions and comparative analyses of Kickxellomycotina fungi.</title>
        <authorList>
            <person name="Reynolds N.K."/>
            <person name="Stajich J.E."/>
            <person name="Barry K."/>
            <person name="Grigoriev I.V."/>
            <person name="Crous P."/>
            <person name="Smith M.E."/>
        </authorList>
    </citation>
    <scope>NUCLEOTIDE SEQUENCE</scope>
    <source>
        <strain evidence="1">BCRC 34780</strain>
    </source>
</reference>
<evidence type="ECO:0000313" key="1">
    <source>
        <dbReference type="EMBL" id="KAJ2805502.1"/>
    </source>
</evidence>
<evidence type="ECO:0000313" key="2">
    <source>
        <dbReference type="Proteomes" id="UP001140087"/>
    </source>
</evidence>